<dbReference type="CDD" id="cd02027">
    <property type="entry name" value="APSK"/>
    <property type="match status" value="1"/>
</dbReference>
<dbReference type="Pfam" id="PF01583">
    <property type="entry name" value="APS_kinase"/>
    <property type="match status" value="1"/>
</dbReference>
<dbReference type="Proteomes" id="UP001280156">
    <property type="component" value="Unassembled WGS sequence"/>
</dbReference>
<keyword evidence="15" id="KW-0418">Kinase</keyword>
<feature type="binding site" evidence="14">
    <location>
        <begin position="34"/>
        <end position="41"/>
    </location>
    <ligand>
        <name>GTP</name>
        <dbReference type="ChEBI" id="CHEBI:37565"/>
    </ligand>
</feature>
<dbReference type="RefSeq" id="WP_320294839.1">
    <property type="nucleotide sequence ID" value="NZ_JAVIIU010000003.1"/>
</dbReference>
<dbReference type="SUPFAM" id="SSF50447">
    <property type="entry name" value="Translation proteins"/>
    <property type="match status" value="1"/>
</dbReference>
<comment type="similarity">
    <text evidence="3">In the C-terminal section; belongs to the APS kinase family.</text>
</comment>
<dbReference type="Gene3D" id="3.40.50.300">
    <property type="entry name" value="P-loop containing nucleotide triphosphate hydrolases"/>
    <property type="match status" value="2"/>
</dbReference>
<dbReference type="EC" id="2.7.1.25" evidence="15"/>
<evidence type="ECO:0000256" key="8">
    <source>
        <dbReference type="ARBA" id="ARBA00022741"/>
    </source>
</evidence>
<dbReference type="PROSITE" id="PS51722">
    <property type="entry name" value="G_TR_2"/>
    <property type="match status" value="1"/>
</dbReference>
<dbReference type="GO" id="GO:0004781">
    <property type="term" value="F:sulfate adenylyltransferase (ATP) activity"/>
    <property type="evidence" value="ECO:0007669"/>
    <property type="project" value="UniProtKB-EC"/>
</dbReference>
<evidence type="ECO:0000259" key="16">
    <source>
        <dbReference type="PROSITE" id="PS51722"/>
    </source>
</evidence>
<dbReference type="HAMAP" id="MF_00062">
    <property type="entry name" value="Sulf_adenylyltr_sub1"/>
    <property type="match status" value="1"/>
</dbReference>
<dbReference type="InterPro" id="IPR011779">
    <property type="entry name" value="SO4_adenylTrfase_lsu"/>
</dbReference>
<dbReference type="CDD" id="cd03695">
    <property type="entry name" value="CysN_NodQ_II"/>
    <property type="match status" value="1"/>
</dbReference>
<comment type="caution">
    <text evidence="17">The sequence shown here is derived from an EMBL/GenBank/DDBJ whole genome shotgun (WGS) entry which is preliminary data.</text>
</comment>
<keyword evidence="9 14" id="KW-0067">ATP-binding</keyword>
<dbReference type="CDD" id="cd04095">
    <property type="entry name" value="CysN_NoDQ_III"/>
    <property type="match status" value="1"/>
</dbReference>
<evidence type="ECO:0000256" key="14">
    <source>
        <dbReference type="HAMAP-Rule" id="MF_00062"/>
    </source>
</evidence>
<dbReference type="SUPFAM" id="SSF50465">
    <property type="entry name" value="EF-Tu/eEF-1alpha/eIF2-gamma C-terminal domain"/>
    <property type="match status" value="1"/>
</dbReference>
<evidence type="ECO:0000256" key="6">
    <source>
        <dbReference type="ARBA" id="ARBA00022679"/>
    </source>
</evidence>
<keyword evidence="8 14" id="KW-0547">Nucleotide-binding</keyword>
<dbReference type="InterPro" id="IPR000795">
    <property type="entry name" value="T_Tr_GTP-bd_dom"/>
</dbReference>
<dbReference type="HAMAP" id="MF_00065">
    <property type="entry name" value="Adenylyl_sulf_kinase"/>
    <property type="match status" value="1"/>
</dbReference>
<keyword evidence="11" id="KW-0511">Multifunctional enzyme</keyword>
<reference evidence="17 18" key="1">
    <citation type="submission" date="2023-08" db="EMBL/GenBank/DDBJ databases">
        <title>Implementing the SeqCode for naming new Mesorhizobium species isolated from Vachellia karroo root nodules.</title>
        <authorList>
            <person name="Van Lill M."/>
        </authorList>
    </citation>
    <scope>NUCLEOTIDE SEQUENCE [LARGE SCALE GENOMIC DNA]</scope>
    <source>
        <strain evidence="17 18">VK2B</strain>
    </source>
</reference>
<dbReference type="NCBIfam" id="NF003013">
    <property type="entry name" value="PRK03846.1"/>
    <property type="match status" value="1"/>
</dbReference>
<dbReference type="InterPro" id="IPR044138">
    <property type="entry name" value="CysN_II"/>
</dbReference>
<dbReference type="Pfam" id="PF00009">
    <property type="entry name" value="GTP_EFTU"/>
    <property type="match status" value="1"/>
</dbReference>
<comment type="pathway">
    <text evidence="14">Sulfur metabolism; hydrogen sulfide biosynthesis; sulfite from sulfate: step 1/3.</text>
</comment>
<evidence type="ECO:0000256" key="7">
    <source>
        <dbReference type="ARBA" id="ARBA00022695"/>
    </source>
</evidence>
<comment type="function">
    <text evidence="12">Proposed to provide activated sulfate for transfer to Nod factor. ATP sulfurylase may be the GTPase, regulating ATP sulfurylase activity.</text>
</comment>
<dbReference type="NCBIfam" id="NF003478">
    <property type="entry name" value="PRK05124.1"/>
    <property type="match status" value="1"/>
</dbReference>
<dbReference type="NCBIfam" id="NF004035">
    <property type="entry name" value="PRK05506.1"/>
    <property type="match status" value="1"/>
</dbReference>
<organism evidence="17 18">
    <name type="scientific">Mesorhizobium humile</name>
    <dbReference type="NCBI Taxonomy" id="3072313"/>
    <lineage>
        <taxon>Bacteria</taxon>
        <taxon>Pseudomonadati</taxon>
        <taxon>Pseudomonadota</taxon>
        <taxon>Alphaproteobacteria</taxon>
        <taxon>Hyphomicrobiales</taxon>
        <taxon>Phyllobacteriaceae</taxon>
        <taxon>Mesorhizobium</taxon>
    </lineage>
</organism>
<evidence type="ECO:0000256" key="10">
    <source>
        <dbReference type="ARBA" id="ARBA00023134"/>
    </source>
</evidence>
<comment type="function">
    <text evidence="2">APS kinase catalyzes the synthesis of activated sulfate.</text>
</comment>
<evidence type="ECO:0000313" key="18">
    <source>
        <dbReference type="Proteomes" id="UP001280156"/>
    </source>
</evidence>
<evidence type="ECO:0000256" key="2">
    <source>
        <dbReference type="ARBA" id="ARBA00002357"/>
    </source>
</evidence>
<dbReference type="NCBIfam" id="TIGR02034">
    <property type="entry name" value="CysN"/>
    <property type="match status" value="1"/>
</dbReference>
<accession>A0ABU4YDI4</accession>
<dbReference type="SUPFAM" id="SSF52540">
    <property type="entry name" value="P-loop containing nucleoside triphosphate hydrolases"/>
    <property type="match status" value="2"/>
</dbReference>
<feature type="binding site" evidence="14">
    <location>
        <begin position="168"/>
        <end position="171"/>
    </location>
    <ligand>
        <name>GTP</name>
        <dbReference type="ChEBI" id="CHEBI:37565"/>
    </ligand>
</feature>
<comment type="similarity">
    <text evidence="14">Belongs to the TRAFAC class translation factor GTPase superfamily. Classic translation factor GTPase family. CysN/NodQ subfamily.</text>
</comment>
<evidence type="ECO:0000313" key="17">
    <source>
        <dbReference type="EMBL" id="MDX8485006.1"/>
    </source>
</evidence>
<dbReference type="InterPro" id="IPR027417">
    <property type="entry name" value="P-loop_NTPase"/>
</dbReference>
<dbReference type="InterPro" id="IPR044139">
    <property type="entry name" value="CysN_NoDQ_III"/>
</dbReference>
<feature type="binding site" evidence="14">
    <location>
        <begin position="113"/>
        <end position="117"/>
    </location>
    <ligand>
        <name>GTP</name>
        <dbReference type="ChEBI" id="CHEBI:37565"/>
    </ligand>
</feature>
<comment type="subunit">
    <text evidence="5">Sulfate-activating enzymes, NodP and NodQ, may be physically associated.</text>
</comment>
<keyword evidence="7 14" id="KW-0548">Nucleotidyltransferase</keyword>
<comment type="subunit">
    <text evidence="14">Heterodimer composed of CysD, the smaller subunit, and CysN.</text>
</comment>
<dbReference type="PROSITE" id="PS00301">
    <property type="entry name" value="G_TR_1"/>
    <property type="match status" value="1"/>
</dbReference>
<dbReference type="PANTHER" id="PTHR23115">
    <property type="entry name" value="TRANSLATION FACTOR"/>
    <property type="match status" value="1"/>
</dbReference>
<sequence length="645" mass="71018">MRHIMAKSLAPTDSIRDYMAAQEKKSLLRFLTCGSVDDGKSTLIGRLLSDTKQIFEDQLAALEKDSRKHGTTGDDIDFALLVDGLEAEREQGITIDVAYRFFATPKRKFIVADTPGHEQYTRNMATGASTADLAIVLIDARQGVLRQTRRHSIIASLLGIRHIVLAVNKIDLVGFDKAVFDQIVADYGEFAKDLGFVSVVPIPMSARFGDNVTSRSERTSWYSGPSLIEHLENVSVDEAAVELPFRFPVQYVNRPNLDFRGFAGTIASGTVSQGDEVVVAKSGKASRVKRIVAQGGDLEQAVAGQAITLVLEDEVEVSRGNLLVSPAARPQVADQFAANIVWFDEQALLPGRSYVLRTETDQVSATVTDLKYRVNVNDFAHEAAKSLDINEVGVCNLSTRAPIAFDPFAENRTTGAFILIDRITNATVGAGMILHSLRRAENIHWQSLDVGKRGRSDLKNQRPAVFWFTGFSGSGKSTIANLFEKKLFASGRHTYILDGDNVRHGLNRDLGFTDADRVENIRRVAEVAKLMADAGLIVIVSFISPFAAERRVARELMAEGEFVEVFVDTPFEECARRDPKGLYARALSGEIKNFTGVDSPYEAPLNPEVHLKTLGKKPEEMAEALEHWLNERDIAEDQYDNGGGI</sequence>
<gene>
    <name evidence="14 17" type="primary">cysN</name>
    <name evidence="15" type="synonym">cysC</name>
    <name evidence="17" type="ORF">RFM52_07370</name>
</gene>
<keyword evidence="10 14" id="KW-0342">GTP-binding</keyword>
<dbReference type="InterPro" id="IPR054696">
    <property type="entry name" value="GTP-eEF1A_C"/>
</dbReference>
<evidence type="ECO:0000256" key="9">
    <source>
        <dbReference type="ARBA" id="ARBA00022840"/>
    </source>
</evidence>
<evidence type="ECO:0000256" key="4">
    <source>
        <dbReference type="ARBA" id="ARBA00007237"/>
    </source>
</evidence>
<dbReference type="InterPro" id="IPR009000">
    <property type="entry name" value="Transl_B-barrel_sf"/>
</dbReference>
<keyword evidence="6 14" id="KW-0808">Transferase</keyword>
<comment type="similarity">
    <text evidence="4">In the N-terminal section; belongs to the TRAFAC class translation factor GTPase superfamily. Classic translation factor GTPase family. CysN/NodQ subfamily.</text>
</comment>
<keyword evidence="15" id="KW-0597">Phosphoprotein</keyword>
<dbReference type="InterPro" id="IPR005225">
    <property type="entry name" value="Small_GTP-bd"/>
</dbReference>
<dbReference type="InterPro" id="IPR009001">
    <property type="entry name" value="Transl_elong_EF1A/Init_IF2_C"/>
</dbReference>
<feature type="binding site" evidence="15">
    <location>
        <begin position="470"/>
        <end position="477"/>
    </location>
    <ligand>
        <name>ATP</name>
        <dbReference type="ChEBI" id="CHEBI:30616"/>
    </ligand>
</feature>
<evidence type="ECO:0000256" key="15">
    <source>
        <dbReference type="HAMAP-Rule" id="MF_00065"/>
    </source>
</evidence>
<evidence type="ECO:0000256" key="5">
    <source>
        <dbReference type="ARBA" id="ARBA00011760"/>
    </source>
</evidence>
<dbReference type="InterPro" id="IPR050100">
    <property type="entry name" value="TRAFAC_GTPase_members"/>
</dbReference>
<dbReference type="InterPro" id="IPR031157">
    <property type="entry name" value="G_TR_CS"/>
</dbReference>
<evidence type="ECO:0000256" key="11">
    <source>
        <dbReference type="ARBA" id="ARBA00023268"/>
    </source>
</evidence>
<feature type="active site" description="Phosphoserine intermediate" evidence="15">
    <location>
        <position position="544"/>
    </location>
</feature>
<dbReference type="InterPro" id="IPR041757">
    <property type="entry name" value="CysN_GTP-bd"/>
</dbReference>
<dbReference type="NCBIfam" id="TIGR00231">
    <property type="entry name" value="small_GTP"/>
    <property type="match status" value="1"/>
</dbReference>
<comment type="catalytic activity">
    <reaction evidence="13 14">
        <text>sulfate + ATP + H(+) = adenosine 5'-phosphosulfate + diphosphate</text>
        <dbReference type="Rhea" id="RHEA:18133"/>
        <dbReference type="ChEBI" id="CHEBI:15378"/>
        <dbReference type="ChEBI" id="CHEBI:16189"/>
        <dbReference type="ChEBI" id="CHEBI:30616"/>
        <dbReference type="ChEBI" id="CHEBI:33019"/>
        <dbReference type="ChEBI" id="CHEBI:58243"/>
        <dbReference type="EC" id="2.7.7.4"/>
    </reaction>
</comment>
<proteinExistence type="inferred from homology"/>
<dbReference type="Pfam" id="PF22594">
    <property type="entry name" value="GTP-eEF1A_C"/>
    <property type="match status" value="1"/>
</dbReference>
<comment type="function">
    <text evidence="15">Catalyzes the synthesis of activated sulfate.</text>
</comment>
<comment type="function">
    <text evidence="14">With CysD forms the ATP sulfurylase (ATPS) that catalyzes the adenylation of sulfate producing adenosine 5'-phosphosulfate (APS) and diphosphate, the first enzymatic step in sulfur assimilation pathway. APS synthesis involves the formation of a high-energy phosphoric-sulfuric acid anhydride bond driven by GTP hydrolysis by CysN coupled to ATP hydrolysis by CysD.</text>
</comment>
<dbReference type="Gene3D" id="2.40.30.10">
    <property type="entry name" value="Translation factors"/>
    <property type="match status" value="2"/>
</dbReference>
<feature type="domain" description="Tr-type G" evidence="16">
    <location>
        <begin position="25"/>
        <end position="240"/>
    </location>
</feature>
<evidence type="ECO:0000256" key="13">
    <source>
        <dbReference type="ARBA" id="ARBA00049370"/>
    </source>
</evidence>
<dbReference type="InterPro" id="IPR059117">
    <property type="entry name" value="APS_kinase_dom"/>
</dbReference>
<evidence type="ECO:0000256" key="12">
    <source>
        <dbReference type="ARBA" id="ARBA00024872"/>
    </source>
</evidence>
<dbReference type="NCBIfam" id="TIGR00455">
    <property type="entry name" value="apsK"/>
    <property type="match status" value="1"/>
</dbReference>
<protein>
    <recommendedName>
        <fullName evidence="14 15">Multifunctional fusion protein</fullName>
    </recommendedName>
    <domain>
        <recommendedName>
            <fullName evidence="14">Sulfate adenylyltransferase subunit 1</fullName>
            <ecNumber evidence="14">2.7.7.4</ecNumber>
        </recommendedName>
        <alternativeName>
            <fullName evidence="14">ATP-sulfurylase large subunit</fullName>
        </alternativeName>
        <alternativeName>
            <fullName evidence="14">Sulfate adenylate transferase</fullName>
            <shortName evidence="14">SAT</shortName>
        </alternativeName>
    </domain>
    <domain>
        <recommendedName>
            <fullName evidence="15">Adenylyl-sulfate kinase</fullName>
            <ecNumber evidence="15">2.7.1.25</ecNumber>
        </recommendedName>
        <alternativeName>
            <fullName evidence="15">APS kinase</fullName>
        </alternativeName>
        <alternativeName>
            <fullName evidence="15">ATP adenosine-5'-phosphosulfate 3'-phosphotransferase</fullName>
        </alternativeName>
        <alternativeName>
            <fullName evidence="15">Adenosine-5'-phosphosulfate kinase</fullName>
        </alternativeName>
    </domain>
</protein>
<dbReference type="EC" id="2.7.7.4" evidence="14"/>
<comment type="pathway">
    <text evidence="15">Sulfur metabolism; hydrogen sulfide biosynthesis; sulfite from sulfate: step 2/3.</text>
</comment>
<dbReference type="CDD" id="cd04166">
    <property type="entry name" value="CysN_ATPS"/>
    <property type="match status" value="1"/>
</dbReference>
<comment type="catalytic activity">
    <reaction evidence="1 15">
        <text>adenosine 5'-phosphosulfate + ATP = 3'-phosphoadenylyl sulfate + ADP + H(+)</text>
        <dbReference type="Rhea" id="RHEA:24152"/>
        <dbReference type="ChEBI" id="CHEBI:15378"/>
        <dbReference type="ChEBI" id="CHEBI:30616"/>
        <dbReference type="ChEBI" id="CHEBI:58243"/>
        <dbReference type="ChEBI" id="CHEBI:58339"/>
        <dbReference type="ChEBI" id="CHEBI:456216"/>
        <dbReference type="EC" id="2.7.1.25"/>
    </reaction>
</comment>
<dbReference type="InterPro" id="IPR002891">
    <property type="entry name" value="APS"/>
</dbReference>
<dbReference type="EMBL" id="JAVIIV010000003">
    <property type="protein sequence ID" value="MDX8485006.1"/>
    <property type="molecule type" value="Genomic_DNA"/>
</dbReference>
<dbReference type="PRINTS" id="PR00315">
    <property type="entry name" value="ELONGATNFCT"/>
</dbReference>
<keyword evidence="18" id="KW-1185">Reference proteome</keyword>
<evidence type="ECO:0000256" key="1">
    <source>
        <dbReference type="ARBA" id="ARBA00001823"/>
    </source>
</evidence>
<comment type="similarity">
    <text evidence="15">Belongs to the APS kinase family.</text>
</comment>
<name>A0ABU4YDI4_9HYPH</name>
<evidence type="ECO:0000256" key="3">
    <source>
        <dbReference type="ARBA" id="ARBA00005438"/>
    </source>
</evidence>